<proteinExistence type="predicted"/>
<name>A0A1I0EYW0_9EURY</name>
<evidence type="ECO:0000313" key="1">
    <source>
        <dbReference type="EMBL" id="SET50886.1"/>
    </source>
</evidence>
<dbReference type="STRING" id="392421.SAMN04488694_107179"/>
<evidence type="ECO:0000313" key="2">
    <source>
        <dbReference type="Proteomes" id="UP000199320"/>
    </source>
</evidence>
<evidence type="ECO:0008006" key="3">
    <source>
        <dbReference type="Google" id="ProtNLM"/>
    </source>
</evidence>
<dbReference type="RefSeq" id="WP_092932413.1">
    <property type="nucleotide sequence ID" value="NZ_FOIC01000007.1"/>
</dbReference>
<dbReference type="InterPro" id="IPR036388">
    <property type="entry name" value="WH-like_DNA-bd_sf"/>
</dbReference>
<dbReference type="Proteomes" id="UP000199320">
    <property type="component" value="Unassembled WGS sequence"/>
</dbReference>
<protein>
    <recommendedName>
        <fullName evidence="3">FaeA-like protein</fullName>
    </recommendedName>
</protein>
<dbReference type="OrthoDB" id="174131at2157"/>
<dbReference type="EMBL" id="FOIC01000007">
    <property type="protein sequence ID" value="SET50886.1"/>
    <property type="molecule type" value="Genomic_DNA"/>
</dbReference>
<keyword evidence="2" id="KW-1185">Reference proteome</keyword>
<dbReference type="InterPro" id="IPR036390">
    <property type="entry name" value="WH_DNA-bd_sf"/>
</dbReference>
<sequence>MSSPPTKPVQYESADMLAAIRDYGNAAGTADVADAVGCSHDTAYKRLRSLEGDGRVTSRKIGQARVWSVTDE</sequence>
<dbReference type="AlphaFoldDB" id="A0A1I0EYW0"/>
<dbReference type="Gene3D" id="1.10.10.10">
    <property type="entry name" value="Winged helix-like DNA-binding domain superfamily/Winged helix DNA-binding domain"/>
    <property type="match status" value="1"/>
</dbReference>
<accession>A0A1I0EYW0</accession>
<gene>
    <name evidence="1" type="ORF">SAMN04488694_107179</name>
</gene>
<organism evidence="1 2">
    <name type="scientific">Natrinema hispanicum</name>
    <dbReference type="NCBI Taxonomy" id="392421"/>
    <lineage>
        <taxon>Archaea</taxon>
        <taxon>Methanobacteriati</taxon>
        <taxon>Methanobacteriota</taxon>
        <taxon>Stenosarchaea group</taxon>
        <taxon>Halobacteria</taxon>
        <taxon>Halobacteriales</taxon>
        <taxon>Natrialbaceae</taxon>
        <taxon>Natrinema</taxon>
    </lineage>
</organism>
<dbReference type="SUPFAM" id="SSF46785">
    <property type="entry name" value="Winged helix' DNA-binding domain"/>
    <property type="match status" value="1"/>
</dbReference>
<reference evidence="2" key="1">
    <citation type="submission" date="2016-10" db="EMBL/GenBank/DDBJ databases">
        <authorList>
            <person name="Varghese N."/>
            <person name="Submissions S."/>
        </authorList>
    </citation>
    <scope>NUCLEOTIDE SEQUENCE [LARGE SCALE GENOMIC DNA]</scope>
    <source>
        <strain evidence="2">CDM_6</strain>
    </source>
</reference>